<dbReference type="OrthoDB" id="10047962at2759"/>
<keyword evidence="2" id="KW-1133">Transmembrane helix</keyword>
<keyword evidence="4" id="KW-1185">Reference proteome</keyword>
<comment type="caution">
    <text evidence="3">The sequence shown here is derived from an EMBL/GenBank/DDBJ whole genome shotgun (WGS) entry which is preliminary data.</text>
</comment>
<keyword evidence="1" id="KW-0175">Coiled coil</keyword>
<evidence type="ECO:0000256" key="2">
    <source>
        <dbReference type="SAM" id="Phobius"/>
    </source>
</evidence>
<gene>
    <name evidence="3" type="ORF">AV274_0327</name>
</gene>
<feature type="transmembrane region" description="Helical" evidence="2">
    <location>
        <begin position="835"/>
        <end position="861"/>
    </location>
</feature>
<dbReference type="AlphaFoldDB" id="A0A196SQD7"/>
<accession>A0A196SQD7</accession>
<feature type="coiled-coil region" evidence="1">
    <location>
        <begin position="915"/>
        <end position="942"/>
    </location>
</feature>
<evidence type="ECO:0000313" key="3">
    <source>
        <dbReference type="EMBL" id="OAO17994.1"/>
    </source>
</evidence>
<dbReference type="Proteomes" id="UP000078348">
    <property type="component" value="Unassembled WGS sequence"/>
</dbReference>
<keyword evidence="2" id="KW-0812">Transmembrane</keyword>
<keyword evidence="2" id="KW-0472">Membrane</keyword>
<evidence type="ECO:0000256" key="1">
    <source>
        <dbReference type="SAM" id="Coils"/>
    </source>
</evidence>
<reference evidence="3 4" key="1">
    <citation type="submission" date="2016-05" db="EMBL/GenBank/DDBJ databases">
        <title>Nuclear genome of Blastocystis sp. subtype 1 NandII.</title>
        <authorList>
            <person name="Gentekaki E."/>
            <person name="Curtis B."/>
            <person name="Stairs C."/>
            <person name="Eme L."/>
            <person name="Herman E."/>
            <person name="Klimes V."/>
            <person name="Arias M.C."/>
            <person name="Elias M."/>
            <person name="Hilliou F."/>
            <person name="Klute M."/>
            <person name="Malik S.-B."/>
            <person name="Pightling A."/>
            <person name="Rachubinski R."/>
            <person name="Salas D."/>
            <person name="Schlacht A."/>
            <person name="Suga H."/>
            <person name="Archibald J."/>
            <person name="Ball S.G."/>
            <person name="Clark G."/>
            <person name="Dacks J."/>
            <person name="Van Der Giezen M."/>
            <person name="Tsaousis A."/>
            <person name="Roger A."/>
        </authorList>
    </citation>
    <scope>NUCLEOTIDE SEQUENCE [LARGE SCALE GENOMIC DNA]</scope>
    <source>
        <strain evidence="4">ATCC 50177 / NandII</strain>
    </source>
</reference>
<evidence type="ECO:0000313" key="4">
    <source>
        <dbReference type="Proteomes" id="UP000078348"/>
    </source>
</evidence>
<proteinExistence type="predicted"/>
<dbReference type="EMBL" id="LXWW01000012">
    <property type="protein sequence ID" value="OAO17994.1"/>
    <property type="molecule type" value="Genomic_DNA"/>
</dbReference>
<organism evidence="3 4">
    <name type="scientific">Blastocystis sp. subtype 1 (strain ATCC 50177 / NandII)</name>
    <dbReference type="NCBI Taxonomy" id="478820"/>
    <lineage>
        <taxon>Eukaryota</taxon>
        <taxon>Sar</taxon>
        <taxon>Stramenopiles</taxon>
        <taxon>Bigyra</taxon>
        <taxon>Opalozoa</taxon>
        <taxon>Opalinata</taxon>
        <taxon>Blastocystidae</taxon>
        <taxon>Blastocystis</taxon>
    </lineage>
</organism>
<protein>
    <submittedName>
        <fullName evidence="3">Uncharacterized protein</fullName>
    </submittedName>
</protein>
<name>A0A196SQD7_BLAHN</name>
<sequence>MIHSVPMYSHIPGSAGTPVLCEDYNCYPDSDSPCAAVTSSCSGTRVRCSDGSCRPSSGMCPEHVCPLHLSYRCEDGRCVREETECVPSCENSFLCLLPLQLGERMARYVVRCCENASYQECCGYPQYARVCGDGEELCNDGVCRPVGYCVNGVNCPVEYPYRCSNEECVSDPSQCMTNPVCRDGWVDCGNGLCAPSYGDCKLLLVWNNICTDEAPVLCADGTCAVTMGLCNVINPCPSITPYRCNDNRCVVSASQCSSRNTCPGKNAQRCRYGRNNGMCFDLGDTRACEEEAICSFDKPVLCPDGKCAEHFSLCSIRKNICTEENPVRCWNNQCVPTLEDCPNSDGCPLSLPHRCVTGECVATPKDCKKDHCTDETPVLCPDGYCASDINACRTEFMCPYRSPVLCDNGSCVGNNIWTGLSICRTSRFCPTTSPYLCSDYSCASHPFSCPMVTACPDGYHHCDDGSCSPEPCGPASRLTCPMSRPVRCASGLCVKTPLDCEDTRRCTRRSDYTCFDGSCVSSFSLCPRMNCTALARHLNLTISLHQCWNGDCLAPGQCPPLPACPQGLSVRCADASCKETAQQCPPILPEPCSGGMTRCWDGVCRESCDASNGCGLGEGECPDGSCVPLTPQDFEGTSSYLDRCTPKCVIGECLLTPVKTLHVPILMVISPFYDHSFPFIVDNTQVVAVVSIPSGIVSSLRMVLQFAPVAKSVLQATVRHYRLNYTVEQLFISSAFALSLHRFAEITRVSPFPAIDRVFSVPITVEFRNIRSPLFSTEDWCVGQLTTSGWQCASDIQHQPNGRLVAAIPGTGVYSVFYRIPVAEKKRMSDATKNAISALFALAACYVGILIPVLGVLAYLLKYRARLLRAEALLREDSALKSNAQEVRYNPLFTRAYIEFIDGDEKKGVKEQAAILKQQETIDLLEEEIREARKCLEILKLQEE</sequence>
<dbReference type="STRING" id="478820.A0A196SQD7"/>